<evidence type="ECO:0000313" key="1">
    <source>
        <dbReference type="EMBL" id="BBL03450.1"/>
    </source>
</evidence>
<dbReference type="EMBL" id="AP019735">
    <property type="protein sequence ID" value="BBL03450.1"/>
    <property type="molecule type" value="Genomic_DNA"/>
</dbReference>
<organism evidence="1 2">
    <name type="scientific">Alistipes communis</name>
    <dbReference type="NCBI Taxonomy" id="2585118"/>
    <lineage>
        <taxon>Bacteria</taxon>
        <taxon>Pseudomonadati</taxon>
        <taxon>Bacteroidota</taxon>
        <taxon>Bacteroidia</taxon>
        <taxon>Bacteroidales</taxon>
        <taxon>Rikenellaceae</taxon>
        <taxon>Alistipes</taxon>
    </lineage>
</organism>
<dbReference type="RefSeq" id="WP_019131546.1">
    <property type="nucleotide sequence ID" value="NZ_AP019735.1"/>
</dbReference>
<dbReference type="OrthoDB" id="598142at2"/>
<dbReference type="Pfam" id="PF11325">
    <property type="entry name" value="DUF3127"/>
    <property type="match status" value="1"/>
</dbReference>
<name>A0A3D3YLD9_9BACT</name>
<dbReference type="KEGG" id="acou:A5CBH24_07630"/>
<reference evidence="2" key="1">
    <citation type="submission" date="2019-06" db="EMBL/GenBank/DDBJ databases">
        <title>Alistipes onderdonkii subsp. vulgaris subsp. nov., Alistipes dispar sp. nov. and Alistipes communis sp. nov., isolated from human faeces, and creation of Alistipes onderdonkii subsp. onderdonkii subsp. nov.</title>
        <authorList>
            <person name="Sakamoto M."/>
            <person name="Ikeyama N."/>
            <person name="Ogata Y."/>
            <person name="Suda W."/>
            <person name="Iino T."/>
            <person name="Hattori M."/>
            <person name="Ohkuma M."/>
        </authorList>
    </citation>
    <scope>NUCLEOTIDE SEQUENCE [LARGE SCALE GENOMIC DNA]</scope>
    <source>
        <strain evidence="2">5CBH24</strain>
    </source>
</reference>
<accession>A0A4Y1WQS9</accession>
<dbReference type="InterPro" id="IPR021474">
    <property type="entry name" value="DUF3127"/>
</dbReference>
<dbReference type="Proteomes" id="UP000318946">
    <property type="component" value="Chromosome"/>
</dbReference>
<accession>A0A3D3YLD9</accession>
<evidence type="ECO:0000313" key="2">
    <source>
        <dbReference type="Proteomes" id="UP000318946"/>
    </source>
</evidence>
<dbReference type="STRING" id="1118061.GCA_000311925_02574"/>
<keyword evidence="2" id="KW-1185">Reference proteome</keyword>
<protein>
    <submittedName>
        <fullName evidence="1">Uncharacterized protein</fullName>
    </submittedName>
</protein>
<accession>A0A4Y1XR28</accession>
<proteinExistence type="predicted"/>
<dbReference type="AlphaFoldDB" id="A0A3D3YLD9"/>
<sequence length="126" mass="14182">MEFEGVVYKIMPVTRGTSARGEWQRQDVVFDYNDGGQFSRKICVTFFNKESDVAKLREGETFLVSVNIESREYNGRWYTDIRAWRVQPKQQQPPVPMTDAPLPSDIPAEGGSFGGGAAAEVDDLPF</sequence>
<gene>
    <name evidence="1" type="ORF">A5CBH24_07630</name>
</gene>
<dbReference type="GeneID" id="78341479"/>